<evidence type="ECO:0000256" key="2">
    <source>
        <dbReference type="ARBA" id="ARBA00022840"/>
    </source>
</evidence>
<dbReference type="InterPro" id="IPR036388">
    <property type="entry name" value="WH-like_DNA-bd_sf"/>
</dbReference>
<feature type="domain" description="HTH luxR-type" evidence="3">
    <location>
        <begin position="844"/>
        <end position="909"/>
    </location>
</feature>
<dbReference type="SMART" id="SM00421">
    <property type="entry name" value="HTH_LUXR"/>
    <property type="match status" value="1"/>
</dbReference>
<evidence type="ECO:0000313" key="5">
    <source>
        <dbReference type="Proteomes" id="UP001285521"/>
    </source>
</evidence>
<gene>
    <name evidence="4" type="ORF">SK803_24115</name>
</gene>
<dbReference type="PANTHER" id="PTHR16305:SF35">
    <property type="entry name" value="TRANSCRIPTIONAL ACTIVATOR DOMAIN"/>
    <property type="match status" value="1"/>
</dbReference>
<dbReference type="InterPro" id="IPR000792">
    <property type="entry name" value="Tscrpt_reg_LuxR_C"/>
</dbReference>
<dbReference type="SUPFAM" id="SSF48452">
    <property type="entry name" value="TPR-like"/>
    <property type="match status" value="1"/>
</dbReference>
<dbReference type="SUPFAM" id="SSF52540">
    <property type="entry name" value="P-loop containing nucleoside triphosphate hydrolases"/>
    <property type="match status" value="1"/>
</dbReference>
<protein>
    <submittedName>
        <fullName evidence="4">LuxR C-terminal-related transcriptional regulator</fullName>
    </submittedName>
</protein>
<dbReference type="InterPro" id="IPR011990">
    <property type="entry name" value="TPR-like_helical_dom_sf"/>
</dbReference>
<evidence type="ECO:0000256" key="1">
    <source>
        <dbReference type="ARBA" id="ARBA00022741"/>
    </source>
</evidence>
<dbReference type="Gene3D" id="1.10.10.10">
    <property type="entry name" value="Winged helix-like DNA-binding domain superfamily/Winged helix DNA-binding domain"/>
    <property type="match status" value="1"/>
</dbReference>
<dbReference type="Pfam" id="PF00196">
    <property type="entry name" value="GerE"/>
    <property type="match status" value="1"/>
</dbReference>
<dbReference type="RefSeq" id="WP_319968345.1">
    <property type="nucleotide sequence ID" value="NZ_JAXAVW010000020.1"/>
</dbReference>
<dbReference type="Pfam" id="PF13191">
    <property type="entry name" value="AAA_16"/>
    <property type="match status" value="1"/>
</dbReference>
<name>A0ABU4T568_9PSEU</name>
<dbReference type="PANTHER" id="PTHR16305">
    <property type="entry name" value="TESTICULAR SOLUBLE ADENYLYL CYCLASE"/>
    <property type="match status" value="1"/>
</dbReference>
<dbReference type="PROSITE" id="PS50043">
    <property type="entry name" value="HTH_LUXR_2"/>
    <property type="match status" value="1"/>
</dbReference>
<keyword evidence="1" id="KW-0547">Nucleotide-binding</keyword>
<sequence length="909" mass="96410">MEVPILGRDRELAELRAGLVAAAGGAGRLVLVGGDAGIGKTRLAAAAVAMAGEYGVPVVRGQAVDDPGMPPLWPWRRLARDLPALHRVLTTAHVDPADATARFVMMADATDALVAEAGSEGLLVVLEDIHWADSASLRLLTHLAGELATARILVVATYRDTGVLPDLLRSPAARAVRLGGLSREDVAGWVRRVTTAADPEALAARLIDATGGNPLYVRMLLDRLTDSGEITGNPELHRLVLSRLDGLSARTRDVLGAASVLGERIEPALLAAVTGAEPGASLDEAVAARVLQDHDVMAFTHALVRDAIYQDLAPSTRADLHRRCALALASAGGAPGRVASHWSRADGPDAIAERTRWATAAAHAATADLAYDDALRFAALALSSAEHAPARDRAELTLDLARAEFLSGELDSSLDHCRTASRLAQDASAPELMADAALVITGLGGPDLLIAVDHLCTAALQHLPPEATALRSRLLARRAMAATATGSCVLARELSAAALELATRSGDPDAELDGIHARHVTLSAPQFRAERVELAHRAVALAETARQPHASLWGHVWLVDAAFQVGDLAAVDHELALIEQFARARQHSVAWWHLNRLKATRAALVGRLDAAREHNEAARALAERIGASAAKGMYYAFLHWLAHLDGTIDAASADEALEVLDHIADMPLARVYVPFLHALRGDTERARSTFEEFRTMPATVEVGPMWAPLLSQIGVVACQLDDAETADLVYRGLSTLEPDYSADGSGAVFCSAASPQLLGDLSMTCGRADVAAAHYRLAVEMNARIGARPFVALSRLGLAQALVASGEFTEARTLAGQAAAEFRALNLPLRLAAADRLLQRIGAEERAADPLSPRESEVVELIAQALTNRQIATRLVLSERTVETHVRSVLAKLGLRSRTEIAAWSLRGS</sequence>
<reference evidence="4 5" key="1">
    <citation type="submission" date="2023-11" db="EMBL/GenBank/DDBJ databases">
        <title>Lentzea sokolovensis, sp. nov., Lentzea kristufkii, sp. nov., and Lentzea miocenensis, sp. nov., rare actinobacteria from Sokolov Coal Basin, Miocene lacustrine sediment, Czech Republic.</title>
        <authorList>
            <person name="Lara A."/>
            <person name="Kotroba L."/>
            <person name="Nouioui I."/>
            <person name="Neumann-Schaal M."/>
            <person name="Mast Y."/>
            <person name="Chronakova A."/>
        </authorList>
    </citation>
    <scope>NUCLEOTIDE SEQUENCE [LARGE SCALE GENOMIC DNA]</scope>
    <source>
        <strain evidence="4 5">BCCO 10_0856</strain>
    </source>
</reference>
<comment type="caution">
    <text evidence="4">The sequence shown here is derived from an EMBL/GenBank/DDBJ whole genome shotgun (WGS) entry which is preliminary data.</text>
</comment>
<dbReference type="InterPro" id="IPR016032">
    <property type="entry name" value="Sig_transdc_resp-reg_C-effctor"/>
</dbReference>
<accession>A0ABU4T568</accession>
<keyword evidence="5" id="KW-1185">Reference proteome</keyword>
<evidence type="ECO:0000313" key="4">
    <source>
        <dbReference type="EMBL" id="MDX8033315.1"/>
    </source>
</evidence>
<dbReference type="PRINTS" id="PR00038">
    <property type="entry name" value="HTHLUXR"/>
</dbReference>
<proteinExistence type="predicted"/>
<dbReference type="SUPFAM" id="SSF46894">
    <property type="entry name" value="C-terminal effector domain of the bipartite response regulators"/>
    <property type="match status" value="1"/>
</dbReference>
<dbReference type="CDD" id="cd06170">
    <property type="entry name" value="LuxR_C_like"/>
    <property type="match status" value="1"/>
</dbReference>
<keyword evidence="2" id="KW-0067">ATP-binding</keyword>
<evidence type="ECO:0000259" key="3">
    <source>
        <dbReference type="PROSITE" id="PS50043"/>
    </source>
</evidence>
<dbReference type="Proteomes" id="UP001285521">
    <property type="component" value="Unassembled WGS sequence"/>
</dbReference>
<organism evidence="4 5">
    <name type="scientific">Lentzea miocenica</name>
    <dbReference type="NCBI Taxonomy" id="3095431"/>
    <lineage>
        <taxon>Bacteria</taxon>
        <taxon>Bacillati</taxon>
        <taxon>Actinomycetota</taxon>
        <taxon>Actinomycetes</taxon>
        <taxon>Pseudonocardiales</taxon>
        <taxon>Pseudonocardiaceae</taxon>
        <taxon>Lentzea</taxon>
    </lineage>
</organism>
<dbReference type="InterPro" id="IPR041664">
    <property type="entry name" value="AAA_16"/>
</dbReference>
<dbReference type="InterPro" id="IPR027417">
    <property type="entry name" value="P-loop_NTPase"/>
</dbReference>
<dbReference type="EMBL" id="JAXAVW010000020">
    <property type="protein sequence ID" value="MDX8033315.1"/>
    <property type="molecule type" value="Genomic_DNA"/>
</dbReference>